<dbReference type="PANTHER" id="PTHR33371">
    <property type="entry name" value="INTERMEMBRANE PHOSPHOLIPID TRANSPORT SYSTEM BINDING PROTEIN MLAD-RELATED"/>
    <property type="match status" value="1"/>
</dbReference>
<dbReference type="AlphaFoldDB" id="A0A511B1S0"/>
<dbReference type="InterPro" id="IPR003399">
    <property type="entry name" value="Mce/MlaD"/>
</dbReference>
<keyword evidence="4" id="KW-1185">Reference proteome</keyword>
<dbReference type="Pfam" id="PF02470">
    <property type="entry name" value="MlaD"/>
    <property type="match status" value="1"/>
</dbReference>
<feature type="transmembrane region" description="Helical" evidence="1">
    <location>
        <begin position="12"/>
        <end position="31"/>
    </location>
</feature>
<keyword evidence="1" id="KW-0472">Membrane</keyword>
<dbReference type="RefSeq" id="WP_146795590.1">
    <property type="nucleotide sequence ID" value="NZ_BARC01000012.1"/>
</dbReference>
<evidence type="ECO:0000313" key="3">
    <source>
        <dbReference type="EMBL" id="GEK93421.1"/>
    </source>
</evidence>
<comment type="caution">
    <text evidence="3">The sequence shown here is derived from an EMBL/GenBank/DDBJ whole genome shotgun (WGS) entry which is preliminary data.</text>
</comment>
<reference evidence="3 4" key="1">
    <citation type="submission" date="2019-07" db="EMBL/GenBank/DDBJ databases">
        <title>Whole genome shotgun sequence of Gluconobacter wancherniae NBRC 103581.</title>
        <authorList>
            <person name="Hosoyama A."/>
            <person name="Uohara A."/>
            <person name="Ohji S."/>
            <person name="Ichikawa N."/>
        </authorList>
    </citation>
    <scope>NUCLEOTIDE SEQUENCE [LARGE SCALE GENOMIC DNA]</scope>
    <source>
        <strain evidence="3 4">NBRC 103581</strain>
    </source>
</reference>
<name>A0A511B1S0_9PROT</name>
<sequence length="154" mass="15605">MQAGMSGRGGAILASGLVLAVAGGFLLYGGVLERGPLTHGVTMHAHFNSANGLSAGADVDLGGVQVGRVQSITLNPQTQMADVAFTVDQNLHLPEDTAVGIGAPSMTSDNALQIVPGHGSKILSPGGLITDTRDQLSLEQQVSNYIFGGGQLGQ</sequence>
<evidence type="ECO:0000313" key="4">
    <source>
        <dbReference type="Proteomes" id="UP000321230"/>
    </source>
</evidence>
<dbReference type="OrthoDB" id="7164001at2"/>
<keyword evidence="1" id="KW-0812">Transmembrane</keyword>
<dbReference type="PANTHER" id="PTHR33371:SF4">
    <property type="entry name" value="INTERMEMBRANE PHOSPHOLIPID TRANSPORT SYSTEM BINDING PROTEIN MLAD"/>
    <property type="match status" value="1"/>
</dbReference>
<feature type="domain" description="Mce/MlaD" evidence="2">
    <location>
        <begin position="40"/>
        <end position="117"/>
    </location>
</feature>
<dbReference type="Proteomes" id="UP000321230">
    <property type="component" value="Unassembled WGS sequence"/>
</dbReference>
<evidence type="ECO:0000259" key="2">
    <source>
        <dbReference type="Pfam" id="PF02470"/>
    </source>
</evidence>
<accession>A0A511B1S0</accession>
<dbReference type="InterPro" id="IPR052336">
    <property type="entry name" value="MlaD_Phospholipid_Transporter"/>
</dbReference>
<keyword evidence="1" id="KW-1133">Transmembrane helix</keyword>
<evidence type="ECO:0000256" key="1">
    <source>
        <dbReference type="SAM" id="Phobius"/>
    </source>
</evidence>
<dbReference type="EMBL" id="BJUZ01000001">
    <property type="protein sequence ID" value="GEK93421.1"/>
    <property type="molecule type" value="Genomic_DNA"/>
</dbReference>
<protein>
    <recommendedName>
        <fullName evidence="2">Mce/MlaD domain-containing protein</fullName>
    </recommendedName>
</protein>
<gene>
    <name evidence="3" type="ORF">GWA01_11910</name>
</gene>
<proteinExistence type="predicted"/>
<organism evidence="3 4">
    <name type="scientific">Gluconobacter wancherniae NBRC 103581</name>
    <dbReference type="NCBI Taxonomy" id="656744"/>
    <lineage>
        <taxon>Bacteria</taxon>
        <taxon>Pseudomonadati</taxon>
        <taxon>Pseudomonadota</taxon>
        <taxon>Alphaproteobacteria</taxon>
        <taxon>Acetobacterales</taxon>
        <taxon>Acetobacteraceae</taxon>
        <taxon>Gluconobacter</taxon>
    </lineage>
</organism>